<dbReference type="InterPro" id="IPR047865">
    <property type="entry name" value="Ribosomal_uL10_bac_type"/>
</dbReference>
<evidence type="ECO:0000256" key="4">
    <source>
        <dbReference type="ARBA" id="ARBA00035202"/>
    </source>
</evidence>
<keyword evidence="3 5" id="KW-0687">Ribonucleoprotein</keyword>
<gene>
    <name evidence="5 7" type="primary">rplJ</name>
    <name evidence="7" type="ORF">COV23_00495</name>
</gene>
<dbReference type="GO" id="GO:0070180">
    <property type="term" value="F:large ribosomal subunit rRNA binding"/>
    <property type="evidence" value="ECO:0007669"/>
    <property type="project" value="UniProtKB-UniRule"/>
</dbReference>
<evidence type="ECO:0000256" key="5">
    <source>
        <dbReference type="HAMAP-Rule" id="MF_00362"/>
    </source>
</evidence>
<keyword evidence="5" id="KW-0694">RNA-binding</keyword>
<keyword evidence="2 5" id="KW-0689">Ribosomal protein</keyword>
<dbReference type="GO" id="GO:0005840">
    <property type="term" value="C:ribosome"/>
    <property type="evidence" value="ECO:0007669"/>
    <property type="project" value="UniProtKB-KW"/>
</dbReference>
<dbReference type="SUPFAM" id="SSF160369">
    <property type="entry name" value="Ribosomal protein L10-like"/>
    <property type="match status" value="1"/>
</dbReference>
<comment type="function">
    <text evidence="5">Forms part of the ribosomal stalk, playing a central role in the interaction of the ribosome with GTP-bound translation factors.</text>
</comment>
<reference evidence="7 8" key="1">
    <citation type="submission" date="2017-09" db="EMBL/GenBank/DDBJ databases">
        <title>Depth-based differentiation of microbial function through sediment-hosted aquifers and enrichment of novel symbionts in the deep terrestrial subsurface.</title>
        <authorList>
            <person name="Probst A.J."/>
            <person name="Ladd B."/>
            <person name="Jarett J.K."/>
            <person name="Geller-Mcgrath D.E."/>
            <person name="Sieber C.M."/>
            <person name="Emerson J.B."/>
            <person name="Anantharaman K."/>
            <person name="Thomas B.C."/>
            <person name="Malmstrom R."/>
            <person name="Stieglmeier M."/>
            <person name="Klingl A."/>
            <person name="Woyke T."/>
            <person name="Ryan C.M."/>
            <person name="Banfield J.F."/>
        </authorList>
    </citation>
    <scope>NUCLEOTIDE SEQUENCE [LARGE SCALE GENOMIC DNA]</scope>
    <source>
        <strain evidence="7">CG10_big_fil_rev_8_21_14_0_10_31_9</strain>
    </source>
</reference>
<dbReference type="PANTHER" id="PTHR11560">
    <property type="entry name" value="39S RIBOSOMAL PROTEIN L10, MITOCHONDRIAL"/>
    <property type="match status" value="1"/>
</dbReference>
<keyword evidence="6" id="KW-0472">Membrane</keyword>
<dbReference type="Proteomes" id="UP000231602">
    <property type="component" value="Unassembled WGS sequence"/>
</dbReference>
<evidence type="ECO:0000256" key="3">
    <source>
        <dbReference type="ARBA" id="ARBA00023274"/>
    </source>
</evidence>
<dbReference type="NCBIfam" id="NF000955">
    <property type="entry name" value="PRK00099.1-1"/>
    <property type="match status" value="1"/>
</dbReference>
<evidence type="ECO:0000313" key="8">
    <source>
        <dbReference type="Proteomes" id="UP000231602"/>
    </source>
</evidence>
<dbReference type="GO" id="GO:1990904">
    <property type="term" value="C:ribonucleoprotein complex"/>
    <property type="evidence" value="ECO:0007669"/>
    <property type="project" value="UniProtKB-KW"/>
</dbReference>
<comment type="similarity">
    <text evidence="1 5">Belongs to the universal ribosomal protein uL10 family.</text>
</comment>
<keyword evidence="6" id="KW-1133">Transmembrane helix</keyword>
<dbReference type="Gene3D" id="3.30.70.1730">
    <property type="match status" value="1"/>
</dbReference>
<name>A0A2H0RCW5_9BACT</name>
<protein>
    <recommendedName>
        <fullName evidence="4 5">Large ribosomal subunit protein uL10</fullName>
    </recommendedName>
</protein>
<dbReference type="AlphaFoldDB" id="A0A2H0RCW5"/>
<dbReference type="InterPro" id="IPR022973">
    <property type="entry name" value="Ribosomal_uL10_bac"/>
</dbReference>
<keyword evidence="5" id="KW-0699">rRNA-binding</keyword>
<dbReference type="EMBL" id="PCXV01000010">
    <property type="protein sequence ID" value="PIR44313.1"/>
    <property type="molecule type" value="Genomic_DNA"/>
</dbReference>
<dbReference type="Pfam" id="PF00466">
    <property type="entry name" value="Ribosomal_L10"/>
    <property type="match status" value="1"/>
</dbReference>
<dbReference type="GO" id="GO:0006412">
    <property type="term" value="P:translation"/>
    <property type="evidence" value="ECO:0007669"/>
    <property type="project" value="UniProtKB-UniRule"/>
</dbReference>
<dbReference type="InterPro" id="IPR001790">
    <property type="entry name" value="Ribosomal_uL10"/>
</dbReference>
<comment type="subunit">
    <text evidence="5">Part of the ribosomal stalk of the 50S ribosomal subunit. The N-terminus interacts with L11 and the large rRNA to form the base of the stalk. The C-terminus forms an elongated spine to which L12 dimers bind in a sequential fashion forming a multimeric L10(L12)X complex.</text>
</comment>
<keyword evidence="6" id="KW-0812">Transmembrane</keyword>
<dbReference type="Gene3D" id="6.10.250.290">
    <property type="match status" value="1"/>
</dbReference>
<feature type="transmembrane region" description="Helical" evidence="6">
    <location>
        <begin position="137"/>
        <end position="157"/>
    </location>
</feature>
<comment type="caution">
    <text evidence="7">The sequence shown here is derived from an EMBL/GenBank/DDBJ whole genome shotgun (WGS) entry which is preliminary data.</text>
</comment>
<dbReference type="HAMAP" id="MF_00362">
    <property type="entry name" value="Ribosomal_uL10"/>
    <property type="match status" value="1"/>
</dbReference>
<proteinExistence type="inferred from homology"/>
<evidence type="ECO:0000256" key="1">
    <source>
        <dbReference type="ARBA" id="ARBA00008889"/>
    </source>
</evidence>
<evidence type="ECO:0000313" key="7">
    <source>
        <dbReference type="EMBL" id="PIR44313.1"/>
    </source>
</evidence>
<evidence type="ECO:0000256" key="6">
    <source>
        <dbReference type="SAM" id="Phobius"/>
    </source>
</evidence>
<organism evidence="7 8">
    <name type="scientific">Candidatus Wolfebacteria bacterium CG10_big_fil_rev_8_21_14_0_10_31_9</name>
    <dbReference type="NCBI Taxonomy" id="1975070"/>
    <lineage>
        <taxon>Bacteria</taxon>
        <taxon>Candidatus Wolfeibacteriota</taxon>
    </lineage>
</organism>
<accession>A0A2H0RCW5</accession>
<sequence>MKTKIQKQEVLKEAQKLIDENRGMVFVDFTGTSVEDIRVLRKTLKELGATMRVIKKKLLRVALEKKNVDFNPEQFEAQVATIFYDKEFSEVASPVFKFYKQKEKKGFNILGAYNLADKLFIDEAMSKMIGQLPSREILLGQFVGMLAAPIKMFLYVLDQKSKQN</sequence>
<evidence type="ECO:0000256" key="2">
    <source>
        <dbReference type="ARBA" id="ARBA00022980"/>
    </source>
</evidence>
<dbReference type="InterPro" id="IPR043141">
    <property type="entry name" value="Ribosomal_uL10-like_sf"/>
</dbReference>
<dbReference type="CDD" id="cd05797">
    <property type="entry name" value="Ribosomal_L10"/>
    <property type="match status" value="1"/>
</dbReference>